<keyword evidence="3" id="KW-1185">Reference proteome</keyword>
<protein>
    <submittedName>
        <fullName evidence="2">Uncharacterized protein</fullName>
    </submittedName>
</protein>
<dbReference type="AlphaFoldDB" id="F2UHD8"/>
<sequence>MLSMGSQDLLFVPFLPCRPHPCTLLASLFFFIFFIFLYFELLAATRSFPLPACGWQRDKATYYSERCMQCLVVVSCRLLALLLCLATPDTRTRNNFFGFVFCSTRRRDGMQ</sequence>
<dbReference type="KEGG" id="sre:PTSG_12616"/>
<accession>F2UHD8</accession>
<dbReference type="Proteomes" id="UP000007799">
    <property type="component" value="Unassembled WGS sequence"/>
</dbReference>
<evidence type="ECO:0000313" key="3">
    <source>
        <dbReference type="Proteomes" id="UP000007799"/>
    </source>
</evidence>
<evidence type="ECO:0000313" key="2">
    <source>
        <dbReference type="EMBL" id="EGD76537.1"/>
    </source>
</evidence>
<dbReference type="GeneID" id="16072011"/>
<reference evidence="2" key="1">
    <citation type="submission" date="2009-08" db="EMBL/GenBank/DDBJ databases">
        <title>Annotation of Salpingoeca rosetta.</title>
        <authorList>
            <consortium name="The Broad Institute Genome Sequencing Platform"/>
            <person name="Russ C."/>
            <person name="Cuomo C."/>
            <person name="Burger G."/>
            <person name="Gray M.W."/>
            <person name="Holland P.W.H."/>
            <person name="King N."/>
            <person name="Lang F.B.F."/>
            <person name="Roger A.J."/>
            <person name="Ruiz-Trillo I."/>
            <person name="Young S.K."/>
            <person name="Zeng Q."/>
            <person name="Gargeya S."/>
            <person name="Alvarado L."/>
            <person name="Berlin A."/>
            <person name="Chapman S.B."/>
            <person name="Chen Z."/>
            <person name="Freedman E."/>
            <person name="Gellesch M."/>
            <person name="Goldberg J."/>
            <person name="Griggs A."/>
            <person name="Gujja S."/>
            <person name="Heilman E."/>
            <person name="Heiman D."/>
            <person name="Howarth C."/>
            <person name="Mehta T."/>
            <person name="Neiman D."/>
            <person name="Pearson M."/>
            <person name="Roberts A."/>
            <person name="Saif S."/>
            <person name="Shea T."/>
            <person name="Shenoy N."/>
            <person name="Sisk P."/>
            <person name="Stolte C."/>
            <person name="Sykes S."/>
            <person name="White J."/>
            <person name="Yandava C."/>
            <person name="Haas B."/>
            <person name="Nusbaum C."/>
            <person name="Birren B."/>
        </authorList>
    </citation>
    <scope>NUCLEOTIDE SEQUENCE [LARGE SCALE GENOMIC DNA]</scope>
    <source>
        <strain evidence="2">ATCC 50818</strain>
    </source>
</reference>
<keyword evidence="1" id="KW-1133">Transmembrane helix</keyword>
<name>F2UHD8_SALR5</name>
<keyword evidence="1" id="KW-0812">Transmembrane</keyword>
<dbReference type="EMBL" id="GL832974">
    <property type="protein sequence ID" value="EGD76537.1"/>
    <property type="molecule type" value="Genomic_DNA"/>
</dbReference>
<organism evidence="3">
    <name type="scientific">Salpingoeca rosetta (strain ATCC 50818 / BSB-021)</name>
    <dbReference type="NCBI Taxonomy" id="946362"/>
    <lineage>
        <taxon>Eukaryota</taxon>
        <taxon>Choanoflagellata</taxon>
        <taxon>Craspedida</taxon>
        <taxon>Salpingoecidae</taxon>
        <taxon>Salpingoeca</taxon>
    </lineage>
</organism>
<dbReference type="InParanoid" id="F2UHD8"/>
<dbReference type="RefSeq" id="XP_004991451.1">
    <property type="nucleotide sequence ID" value="XM_004991394.1"/>
</dbReference>
<evidence type="ECO:0000256" key="1">
    <source>
        <dbReference type="SAM" id="Phobius"/>
    </source>
</evidence>
<keyword evidence="1" id="KW-0472">Membrane</keyword>
<proteinExistence type="predicted"/>
<feature type="transmembrane region" description="Helical" evidence="1">
    <location>
        <begin position="24"/>
        <end position="45"/>
    </location>
</feature>
<gene>
    <name evidence="2" type="ORF">PTSG_12616</name>
</gene>